<dbReference type="EMBL" id="CM037152">
    <property type="protein sequence ID" value="KAH7833144.1"/>
    <property type="molecule type" value="Genomic_DNA"/>
</dbReference>
<keyword evidence="2" id="KW-1185">Reference proteome</keyword>
<accession>A0ACB7WXV3</accession>
<name>A0ACB7WXV3_9ERIC</name>
<gene>
    <name evidence="1" type="ORF">Vadar_003479</name>
</gene>
<dbReference type="Proteomes" id="UP000828048">
    <property type="component" value="Chromosome 2"/>
</dbReference>
<evidence type="ECO:0000313" key="2">
    <source>
        <dbReference type="Proteomes" id="UP000828048"/>
    </source>
</evidence>
<sequence>MKEGRCLVEMKKWFEDVTMKVTLEIIAGNGKPDMKGFGEAFKVFFELIGVFTVGDAIPFLRWLDLGGYEKAAKRTGKEIDELLQGWLNEHKRRKNSSDAVEAEKDFMDVMLEILDGHTKDAFNFDADTITKATCLGLTLGAAGITTITLTWAIALLLNNPHTLKKAQEELDTQIGGQRQVEESDIKNLAYIQAIIKEALRLHPPTHLVPPRVNIEDCTVRGYHIPAGTILFVNLWKVHSDPEVWPNPWEFRPERFLTTHKDFHFMGEHFEFLPFGSGRRGCPGISFALQVLHLTLAGLLHAFDVVTPADEPVHMT</sequence>
<organism evidence="1 2">
    <name type="scientific">Vaccinium darrowii</name>
    <dbReference type="NCBI Taxonomy" id="229202"/>
    <lineage>
        <taxon>Eukaryota</taxon>
        <taxon>Viridiplantae</taxon>
        <taxon>Streptophyta</taxon>
        <taxon>Embryophyta</taxon>
        <taxon>Tracheophyta</taxon>
        <taxon>Spermatophyta</taxon>
        <taxon>Magnoliopsida</taxon>
        <taxon>eudicotyledons</taxon>
        <taxon>Gunneridae</taxon>
        <taxon>Pentapetalae</taxon>
        <taxon>asterids</taxon>
        <taxon>Ericales</taxon>
        <taxon>Ericaceae</taxon>
        <taxon>Vaccinioideae</taxon>
        <taxon>Vaccinieae</taxon>
        <taxon>Vaccinium</taxon>
    </lineage>
</organism>
<protein>
    <submittedName>
        <fullName evidence="1">Uncharacterized protein</fullName>
    </submittedName>
</protein>
<comment type="caution">
    <text evidence="1">The sequence shown here is derived from an EMBL/GenBank/DDBJ whole genome shotgun (WGS) entry which is preliminary data.</text>
</comment>
<evidence type="ECO:0000313" key="1">
    <source>
        <dbReference type="EMBL" id="KAH7833144.1"/>
    </source>
</evidence>
<reference evidence="1 2" key="1">
    <citation type="journal article" date="2021" name="Hortic Res">
        <title>High-quality reference genome and annotation aids understanding of berry development for evergreen blueberry (Vaccinium darrowii).</title>
        <authorList>
            <person name="Yu J."/>
            <person name="Hulse-Kemp A.M."/>
            <person name="Babiker E."/>
            <person name="Staton M."/>
        </authorList>
    </citation>
    <scope>NUCLEOTIDE SEQUENCE [LARGE SCALE GENOMIC DNA]</scope>
    <source>
        <strain evidence="2">cv. NJ 8807/NJ 8810</strain>
        <tissue evidence="1">Young leaf</tissue>
    </source>
</reference>
<proteinExistence type="predicted"/>